<dbReference type="EMBL" id="BQNB010018734">
    <property type="protein sequence ID" value="GJT77686.1"/>
    <property type="molecule type" value="Genomic_DNA"/>
</dbReference>
<reference evidence="1" key="1">
    <citation type="journal article" date="2022" name="Int. J. Mol. Sci.">
        <title>Draft Genome of Tanacetum Coccineum: Genomic Comparison of Closely Related Tanacetum-Family Plants.</title>
        <authorList>
            <person name="Yamashiro T."/>
            <person name="Shiraishi A."/>
            <person name="Nakayama K."/>
            <person name="Satake H."/>
        </authorList>
    </citation>
    <scope>NUCLEOTIDE SEQUENCE</scope>
</reference>
<gene>
    <name evidence="1" type="ORF">Tco_1044411</name>
</gene>
<proteinExistence type="predicted"/>
<protein>
    <submittedName>
        <fullName evidence="1">Uncharacterized protein</fullName>
    </submittedName>
</protein>
<accession>A0ABQ5GPU5</accession>
<comment type="caution">
    <text evidence="1">The sequence shown here is derived from an EMBL/GenBank/DDBJ whole genome shotgun (WGS) entry which is preliminary data.</text>
</comment>
<dbReference type="Proteomes" id="UP001151760">
    <property type="component" value="Unassembled WGS sequence"/>
</dbReference>
<organism evidence="1 2">
    <name type="scientific">Tanacetum coccineum</name>
    <dbReference type="NCBI Taxonomy" id="301880"/>
    <lineage>
        <taxon>Eukaryota</taxon>
        <taxon>Viridiplantae</taxon>
        <taxon>Streptophyta</taxon>
        <taxon>Embryophyta</taxon>
        <taxon>Tracheophyta</taxon>
        <taxon>Spermatophyta</taxon>
        <taxon>Magnoliopsida</taxon>
        <taxon>eudicotyledons</taxon>
        <taxon>Gunneridae</taxon>
        <taxon>Pentapetalae</taxon>
        <taxon>asterids</taxon>
        <taxon>campanulids</taxon>
        <taxon>Asterales</taxon>
        <taxon>Asteraceae</taxon>
        <taxon>Asteroideae</taxon>
        <taxon>Anthemideae</taxon>
        <taxon>Anthemidinae</taxon>
        <taxon>Tanacetum</taxon>
    </lineage>
</organism>
<evidence type="ECO:0000313" key="1">
    <source>
        <dbReference type="EMBL" id="GJT77686.1"/>
    </source>
</evidence>
<keyword evidence="2" id="KW-1185">Reference proteome</keyword>
<sequence length="195" mass="22483">MSRQCVCALGRNVMKNRIYSSQVRWMARIKFVMLLIWESLHSSFHGDCNFDGTDYYFDFRKSHRDCFTKRHFRDIVEVVYYVEVWSFYLGRRTLVSDSSGLDIALSVSLIVRVCADWSHFSISHDIGDYRRCLHSVLMGVGFRPSQLTRLWLPKSIASSNIALWLLLRGAPAKCIELYSGIGLFSRWGAASTSFA</sequence>
<evidence type="ECO:0000313" key="2">
    <source>
        <dbReference type="Proteomes" id="UP001151760"/>
    </source>
</evidence>
<reference evidence="1" key="2">
    <citation type="submission" date="2022-01" db="EMBL/GenBank/DDBJ databases">
        <authorList>
            <person name="Yamashiro T."/>
            <person name="Shiraishi A."/>
            <person name="Satake H."/>
            <person name="Nakayama K."/>
        </authorList>
    </citation>
    <scope>NUCLEOTIDE SEQUENCE</scope>
</reference>
<name>A0ABQ5GPU5_9ASTR</name>